<keyword evidence="1" id="KW-0614">Plasmid</keyword>
<reference evidence="1 2" key="1">
    <citation type="journal article" date="2012" name="J. Bacteriol.">
        <title>Genome sequence of cold-adapted Pseudomonas mandelii strain JR-1.</title>
        <authorList>
            <person name="Jang S.H."/>
            <person name="Kim J."/>
            <person name="Kim J."/>
            <person name="Hong S."/>
            <person name="Lee C."/>
        </authorList>
    </citation>
    <scope>NUCLEOTIDE SEQUENCE [LARGE SCALE GENOMIC DNA]</scope>
    <source>
        <strain evidence="1 2">JR-1</strain>
        <plasmid evidence="2">Plasmid</plasmid>
    </source>
</reference>
<accession>A0A024ELW1</accession>
<name>A0A024ELW1_9PSED</name>
<dbReference type="HOGENOM" id="CLU_1775816_0_0_6"/>
<protein>
    <submittedName>
        <fullName evidence="1">Uncharacterized protein</fullName>
    </submittedName>
</protein>
<organism evidence="1 2">
    <name type="scientific">Pseudomonas mandelii JR-1</name>
    <dbReference type="NCBI Taxonomy" id="1147786"/>
    <lineage>
        <taxon>Bacteria</taxon>
        <taxon>Pseudomonadati</taxon>
        <taxon>Pseudomonadota</taxon>
        <taxon>Gammaproteobacteria</taxon>
        <taxon>Pseudomonadales</taxon>
        <taxon>Pseudomonadaceae</taxon>
        <taxon>Pseudomonas</taxon>
    </lineage>
</organism>
<proteinExistence type="predicted"/>
<evidence type="ECO:0000313" key="1">
    <source>
        <dbReference type="EMBL" id="AHZ73575.1"/>
    </source>
</evidence>
<dbReference type="EMBL" id="CP005961">
    <property type="protein sequence ID" value="AHZ73575.1"/>
    <property type="molecule type" value="Genomic_DNA"/>
</dbReference>
<evidence type="ECO:0000313" key="2">
    <source>
        <dbReference type="Proteomes" id="UP000026913"/>
    </source>
</evidence>
<sequence length="146" mass="16671">MPPRTTPSKLKQALSLLKWLIVILGSACAVYIIVTPKPLPPRQLPTAYADSRHSVSWTCVKGVRYFFEISSVPTSAVVDQYGLAMNCDQENDDLDKFGRRYRIVCSDNIQLVHFIELRHEALFTLYDKETRRPKTCTRPGEEGDRL</sequence>
<dbReference type="KEGG" id="pman:OU5_P0323"/>
<geneLocation type="plasmid" evidence="2"/>
<dbReference type="AlphaFoldDB" id="A0A024ELW1"/>
<gene>
    <name evidence="1" type="ORF">OU5_P0323</name>
</gene>
<dbReference type="Proteomes" id="UP000026913">
    <property type="component" value="Plasmid unnamed"/>
</dbReference>